<dbReference type="Gene3D" id="3.40.50.300">
    <property type="entry name" value="P-loop containing nucleotide triphosphate hydrolases"/>
    <property type="match status" value="1"/>
</dbReference>
<gene>
    <name evidence="6" type="primary">yehX</name>
    <name evidence="6" type="ORF">ENKO_14660</name>
</gene>
<comment type="similarity">
    <text evidence="1">Belongs to the ABC transporter superfamily.</text>
</comment>
<dbReference type="PANTHER" id="PTHR43117:SF5">
    <property type="entry name" value="GLYCINE BETAINE UPTAKE SYSTEM ATP-BINDING PROTEIN YEHX"/>
    <property type="match status" value="1"/>
</dbReference>
<dbReference type="GO" id="GO:0016887">
    <property type="term" value="F:ATP hydrolysis activity"/>
    <property type="evidence" value="ECO:0007669"/>
    <property type="project" value="InterPro"/>
</dbReference>
<organism evidence="6 7">
    <name type="scientific">Enterobacter kobei</name>
    <dbReference type="NCBI Taxonomy" id="208224"/>
    <lineage>
        <taxon>Bacteria</taxon>
        <taxon>Pseudomonadati</taxon>
        <taxon>Pseudomonadota</taxon>
        <taxon>Gammaproteobacteria</taxon>
        <taxon>Enterobacterales</taxon>
        <taxon>Enterobacteriaceae</taxon>
        <taxon>Enterobacter</taxon>
        <taxon>Enterobacter cloacae complex</taxon>
    </lineage>
</organism>
<dbReference type="PANTHER" id="PTHR43117">
    <property type="entry name" value="OSMOPROTECTANT IMPORT ATP-BINDING PROTEIN OSMV"/>
    <property type="match status" value="1"/>
</dbReference>
<dbReference type="PROSITE" id="PS00211">
    <property type="entry name" value="ABC_TRANSPORTER_1"/>
    <property type="match status" value="1"/>
</dbReference>
<dbReference type="InterPro" id="IPR046342">
    <property type="entry name" value="CBS_dom_sf"/>
</dbReference>
<dbReference type="GO" id="GO:0005524">
    <property type="term" value="F:ATP binding"/>
    <property type="evidence" value="ECO:0007669"/>
    <property type="project" value="UniProtKB-KW"/>
</dbReference>
<evidence type="ECO:0000313" key="7">
    <source>
        <dbReference type="Proteomes" id="UP000682928"/>
    </source>
</evidence>
<keyword evidence="2" id="KW-0813">Transport</keyword>
<evidence type="ECO:0000259" key="5">
    <source>
        <dbReference type="PROSITE" id="PS50893"/>
    </source>
</evidence>
<dbReference type="EMBL" id="AP024590">
    <property type="protein sequence ID" value="BCU54872.1"/>
    <property type="molecule type" value="Genomic_DNA"/>
</dbReference>
<evidence type="ECO:0000256" key="2">
    <source>
        <dbReference type="ARBA" id="ARBA00022448"/>
    </source>
</evidence>
<evidence type="ECO:0000256" key="4">
    <source>
        <dbReference type="ARBA" id="ARBA00022840"/>
    </source>
</evidence>
<feature type="domain" description="ABC transporter" evidence="5">
    <location>
        <begin position="2"/>
        <end position="235"/>
    </location>
</feature>
<reference evidence="6" key="1">
    <citation type="submission" date="2021-04" db="EMBL/GenBank/DDBJ databases">
        <title>Difference and commonality of drug resistance evolution in various bacteria. and drug sensitivity profiles.</title>
        <authorList>
            <person name="Maeda T."/>
            <person name="Shibai A."/>
            <person name="Kawada K."/>
            <person name="Kotani H."/>
            <person name="Tarusawa Y."/>
            <person name="Tanabe K."/>
            <person name="Furusawa C."/>
        </authorList>
    </citation>
    <scope>NUCLEOTIDE SEQUENCE</scope>
    <source>
        <strain evidence="6">JCM 8580</strain>
    </source>
</reference>
<evidence type="ECO:0000313" key="6">
    <source>
        <dbReference type="EMBL" id="BCU54872.1"/>
    </source>
</evidence>
<dbReference type="RefSeq" id="WP_088219167.1">
    <property type="nucleotide sequence ID" value="NZ_AP024590.1"/>
</dbReference>
<dbReference type="Pfam" id="PF00005">
    <property type="entry name" value="ABC_tran"/>
    <property type="match status" value="1"/>
</dbReference>
<evidence type="ECO:0000256" key="3">
    <source>
        <dbReference type="ARBA" id="ARBA00022741"/>
    </source>
</evidence>
<dbReference type="InterPro" id="IPR003439">
    <property type="entry name" value="ABC_transporter-like_ATP-bd"/>
</dbReference>
<dbReference type="AlphaFoldDB" id="A0AA86IV37"/>
<dbReference type="InterPro" id="IPR017871">
    <property type="entry name" value="ABC_transporter-like_CS"/>
</dbReference>
<dbReference type="PROSITE" id="PS50893">
    <property type="entry name" value="ABC_TRANSPORTER_2"/>
    <property type="match status" value="1"/>
</dbReference>
<sequence length="315" mass="34781">MIEFRQVSKAFNGQDAVSDLNLHFKTGAFSVLIGTSGSGKSTTLKMINRLVEHDTGTILFAGEEIRSFPMLTLRRRMGYAIQSIGLFPHWTVAENIATVPQLQKWPRARIAARVDELMALLGLDPGLRSRYPHELSGGQQQRVGVARALAADPEVLLMDEPFGALDPVTRAALQQEMRRIHQLLGRTIVLVTHDIDEALQLADHLVLMDNGNVVQQGTPLEMLTRPATPFVREFFGRSELGVRLLSLRRVGDYQRAGEAVGGEPLSENLTLRDALSAFVAQQRDVLPVVDAQGVACGSLHFRDLLSTEANREDRS</sequence>
<accession>A0AA86IV37</accession>
<dbReference type="InterPro" id="IPR027417">
    <property type="entry name" value="P-loop_NTPase"/>
</dbReference>
<dbReference type="InterPro" id="IPR003593">
    <property type="entry name" value="AAA+_ATPase"/>
</dbReference>
<dbReference type="SUPFAM" id="SSF52540">
    <property type="entry name" value="P-loop containing nucleoside triphosphate hydrolases"/>
    <property type="match status" value="1"/>
</dbReference>
<dbReference type="SUPFAM" id="SSF54631">
    <property type="entry name" value="CBS-domain pair"/>
    <property type="match status" value="1"/>
</dbReference>
<dbReference type="Proteomes" id="UP000682928">
    <property type="component" value="Chromosome"/>
</dbReference>
<dbReference type="GO" id="GO:0015697">
    <property type="term" value="P:quaternary ammonium group transport"/>
    <property type="evidence" value="ECO:0007669"/>
    <property type="project" value="UniProtKB-ARBA"/>
</dbReference>
<dbReference type="SMART" id="SM00382">
    <property type="entry name" value="AAA"/>
    <property type="match status" value="1"/>
</dbReference>
<proteinExistence type="inferred from homology"/>
<dbReference type="FunFam" id="3.40.50.300:FF:000425">
    <property type="entry name" value="Probable ABC transporter, ATP-binding subunit"/>
    <property type="match status" value="1"/>
</dbReference>
<keyword evidence="3" id="KW-0547">Nucleotide-binding</keyword>
<keyword evidence="4 6" id="KW-0067">ATP-binding</keyword>
<evidence type="ECO:0000256" key="1">
    <source>
        <dbReference type="ARBA" id="ARBA00005417"/>
    </source>
</evidence>
<protein>
    <submittedName>
        <fullName evidence="6">ATP-binding protein</fullName>
    </submittedName>
</protein>
<name>A0AA86IV37_9ENTR</name>